<organism evidence="3 4">
    <name type="scientific">Nocardiopsis kunsanensis</name>
    <dbReference type="NCBI Taxonomy" id="141693"/>
    <lineage>
        <taxon>Bacteria</taxon>
        <taxon>Bacillati</taxon>
        <taxon>Actinomycetota</taxon>
        <taxon>Actinomycetes</taxon>
        <taxon>Streptosporangiales</taxon>
        <taxon>Nocardiopsidaceae</taxon>
        <taxon>Nocardiopsis</taxon>
    </lineage>
</organism>
<protein>
    <recommendedName>
        <fullName evidence="5">DUF4282 domain-containing protein</fullName>
    </recommendedName>
</protein>
<name>A0A918X6B3_9ACTN</name>
<keyword evidence="2" id="KW-1133">Transmembrane helix</keyword>
<feature type="region of interest" description="Disordered" evidence="1">
    <location>
        <begin position="1"/>
        <end position="24"/>
    </location>
</feature>
<accession>A0A918X6B3</accession>
<reference evidence="3 4" key="1">
    <citation type="journal article" date="2014" name="Int. J. Syst. Evol. Microbiol.">
        <title>Complete genome sequence of Corynebacterium casei LMG S-19264T (=DSM 44701T), isolated from a smear-ripened cheese.</title>
        <authorList>
            <consortium name="US DOE Joint Genome Institute (JGI-PGF)"/>
            <person name="Walter F."/>
            <person name="Albersmeier A."/>
            <person name="Kalinowski J."/>
            <person name="Ruckert C."/>
        </authorList>
    </citation>
    <scope>NUCLEOTIDE SEQUENCE [LARGE SCALE GENOMIC DNA]</scope>
    <source>
        <strain evidence="3 4">KCTC 19473</strain>
    </source>
</reference>
<dbReference type="AlphaFoldDB" id="A0A918X6B3"/>
<dbReference type="InterPro" id="IPR025557">
    <property type="entry name" value="DUF4282"/>
</dbReference>
<sequence>MSNPPEQPYDPSQYYGQQPQQPYYSGGYGAQGYQQGPTAGPGGMAPHQSASGTRPGFFGSLFDFSFKSFVTSRVIPVVWILWLVAIGFGTLTGVIGSFLAMGDEAGFLGFFMLILTLISGAMGVLFSRIVMEVLIVLFRISEDLTAIRSRGGM</sequence>
<evidence type="ECO:0000313" key="4">
    <source>
        <dbReference type="Proteomes" id="UP000654947"/>
    </source>
</evidence>
<dbReference type="Proteomes" id="UP000654947">
    <property type="component" value="Unassembled WGS sequence"/>
</dbReference>
<dbReference type="RefSeq" id="WP_017575395.1">
    <property type="nucleotide sequence ID" value="NZ_BMXL01000001.1"/>
</dbReference>
<feature type="transmembrane region" description="Helical" evidence="2">
    <location>
        <begin position="107"/>
        <end position="140"/>
    </location>
</feature>
<dbReference type="EMBL" id="BMXL01000001">
    <property type="protein sequence ID" value="GHD15086.1"/>
    <property type="molecule type" value="Genomic_DNA"/>
</dbReference>
<gene>
    <name evidence="3" type="ORF">GCM10007147_01810</name>
</gene>
<keyword evidence="2" id="KW-0812">Transmembrane</keyword>
<dbReference type="Pfam" id="PF14110">
    <property type="entry name" value="DUF4282"/>
    <property type="match status" value="1"/>
</dbReference>
<evidence type="ECO:0008006" key="5">
    <source>
        <dbReference type="Google" id="ProtNLM"/>
    </source>
</evidence>
<comment type="caution">
    <text evidence="3">The sequence shown here is derived from an EMBL/GenBank/DDBJ whole genome shotgun (WGS) entry which is preliminary data.</text>
</comment>
<keyword evidence="2" id="KW-0472">Membrane</keyword>
<evidence type="ECO:0000256" key="2">
    <source>
        <dbReference type="SAM" id="Phobius"/>
    </source>
</evidence>
<proteinExistence type="predicted"/>
<feature type="transmembrane region" description="Helical" evidence="2">
    <location>
        <begin position="77"/>
        <end position="101"/>
    </location>
</feature>
<keyword evidence="4" id="KW-1185">Reference proteome</keyword>
<evidence type="ECO:0000256" key="1">
    <source>
        <dbReference type="SAM" id="MobiDB-lite"/>
    </source>
</evidence>
<feature type="compositionally biased region" description="Low complexity" evidence="1">
    <location>
        <begin position="9"/>
        <end position="24"/>
    </location>
</feature>
<evidence type="ECO:0000313" key="3">
    <source>
        <dbReference type="EMBL" id="GHD15086.1"/>
    </source>
</evidence>